<dbReference type="Proteomes" id="UP000008068">
    <property type="component" value="Unassembled WGS sequence"/>
</dbReference>
<dbReference type="InterPro" id="IPR009072">
    <property type="entry name" value="Histone-fold"/>
</dbReference>
<protein>
    <recommendedName>
        <fullName evidence="1">Core Histone H2A/H2B/H3 domain-containing protein</fullName>
    </recommendedName>
</protein>
<dbReference type="Pfam" id="PF00125">
    <property type="entry name" value="Histone"/>
    <property type="match status" value="1"/>
</dbReference>
<name>G0NI89_CAEBE</name>
<reference evidence="3" key="1">
    <citation type="submission" date="2011-07" db="EMBL/GenBank/DDBJ databases">
        <authorList>
            <consortium name="Caenorhabditis brenneri Sequencing and Analysis Consortium"/>
            <person name="Wilson R.K."/>
        </authorList>
    </citation>
    <scope>NUCLEOTIDE SEQUENCE [LARGE SCALE GENOMIC DNA]</scope>
    <source>
        <strain evidence="3">PB2801</strain>
    </source>
</reference>
<feature type="domain" description="Core Histone H2A/H2B/H3" evidence="1">
    <location>
        <begin position="27"/>
        <end position="86"/>
    </location>
</feature>
<evidence type="ECO:0000313" key="2">
    <source>
        <dbReference type="EMBL" id="EGT31700.1"/>
    </source>
</evidence>
<dbReference type="GO" id="GO:0046982">
    <property type="term" value="F:protein heterodimerization activity"/>
    <property type="evidence" value="ECO:0007669"/>
    <property type="project" value="InterPro"/>
</dbReference>
<gene>
    <name evidence="2" type="ORF">CAEBREN_09872</name>
</gene>
<evidence type="ECO:0000259" key="1">
    <source>
        <dbReference type="Pfam" id="PF00125"/>
    </source>
</evidence>
<dbReference type="AlphaFoldDB" id="G0NI89"/>
<keyword evidence="3" id="KW-1185">Reference proteome</keyword>
<dbReference type="GO" id="GO:0003677">
    <property type="term" value="F:DNA binding"/>
    <property type="evidence" value="ECO:0007669"/>
    <property type="project" value="InterPro"/>
</dbReference>
<dbReference type="HOGENOM" id="CLU_2374606_0_0_1"/>
<dbReference type="InParanoid" id="G0NI89"/>
<dbReference type="SUPFAM" id="SSF47113">
    <property type="entry name" value="Histone-fold"/>
    <property type="match status" value="1"/>
</dbReference>
<proteinExistence type="predicted"/>
<accession>G0NI89</accession>
<organism evidence="3">
    <name type="scientific">Caenorhabditis brenneri</name>
    <name type="common">Nematode worm</name>
    <dbReference type="NCBI Taxonomy" id="135651"/>
    <lineage>
        <taxon>Eukaryota</taxon>
        <taxon>Metazoa</taxon>
        <taxon>Ecdysozoa</taxon>
        <taxon>Nematoda</taxon>
        <taxon>Chromadorea</taxon>
        <taxon>Rhabditida</taxon>
        <taxon>Rhabditina</taxon>
        <taxon>Rhabditomorpha</taxon>
        <taxon>Rhabditoidea</taxon>
        <taxon>Rhabditidae</taxon>
        <taxon>Peloderinae</taxon>
        <taxon>Caenorhabditis</taxon>
    </lineage>
</organism>
<dbReference type="InterPro" id="IPR007125">
    <property type="entry name" value="H2A/H2B/H3"/>
</dbReference>
<dbReference type="Gene3D" id="1.10.20.10">
    <property type="entry name" value="Histone, subunit A"/>
    <property type="match status" value="1"/>
</dbReference>
<evidence type="ECO:0000313" key="3">
    <source>
        <dbReference type="Proteomes" id="UP000008068"/>
    </source>
</evidence>
<dbReference type="EMBL" id="GL379888">
    <property type="protein sequence ID" value="EGT31700.1"/>
    <property type="molecule type" value="Genomic_DNA"/>
</dbReference>
<sequence length="95" mass="10610">MRKKNSNPRKSTGEEPVMETDTLANDIKEILENLGAKDVKFSSEAQEAVQCAVEDLSEKILRAASVCAAANGRTDLVPGDIEMVKRRYFELFNYN</sequence>